<evidence type="ECO:0000313" key="2">
    <source>
        <dbReference type="EMBL" id="KAK3796620.1"/>
    </source>
</evidence>
<proteinExistence type="predicted"/>
<dbReference type="AlphaFoldDB" id="A0AAE1E7Q8"/>
<feature type="region of interest" description="Disordered" evidence="1">
    <location>
        <begin position="1"/>
        <end position="57"/>
    </location>
</feature>
<dbReference type="Proteomes" id="UP001283361">
    <property type="component" value="Unassembled WGS sequence"/>
</dbReference>
<keyword evidence="3" id="KW-1185">Reference proteome</keyword>
<protein>
    <submittedName>
        <fullName evidence="2">Uncharacterized protein</fullName>
    </submittedName>
</protein>
<sequence>MSRTSSALQLRSEPDGHLADDDTTTTTTTTTTSDDDDDDHVIDGRTRRRRRRRGASTLLIKLEPKEPKLATAKSLYSPTVPGDGTIEKKIDLHEDRHQSSTDSNLTATSAALFY</sequence>
<dbReference type="EMBL" id="JAWDGP010000868">
    <property type="protein sequence ID" value="KAK3796620.1"/>
    <property type="molecule type" value="Genomic_DNA"/>
</dbReference>
<accession>A0AAE1E7Q8</accession>
<feature type="region of interest" description="Disordered" evidence="1">
    <location>
        <begin position="94"/>
        <end position="114"/>
    </location>
</feature>
<reference evidence="2" key="1">
    <citation type="journal article" date="2023" name="G3 (Bethesda)">
        <title>A reference genome for the long-term kleptoplast-retaining sea slug Elysia crispata morphotype clarki.</title>
        <authorList>
            <person name="Eastman K.E."/>
            <person name="Pendleton A.L."/>
            <person name="Shaikh M.A."/>
            <person name="Suttiyut T."/>
            <person name="Ogas R."/>
            <person name="Tomko P."/>
            <person name="Gavelis G."/>
            <person name="Widhalm J.R."/>
            <person name="Wisecaver J.H."/>
        </authorList>
    </citation>
    <scope>NUCLEOTIDE SEQUENCE</scope>
    <source>
        <strain evidence="2">ECLA1</strain>
    </source>
</reference>
<feature type="compositionally biased region" description="Polar residues" evidence="1">
    <location>
        <begin position="100"/>
        <end position="114"/>
    </location>
</feature>
<gene>
    <name evidence="2" type="ORF">RRG08_035746</name>
</gene>
<name>A0AAE1E7Q8_9GAST</name>
<organism evidence="2 3">
    <name type="scientific">Elysia crispata</name>
    <name type="common">lettuce slug</name>
    <dbReference type="NCBI Taxonomy" id="231223"/>
    <lineage>
        <taxon>Eukaryota</taxon>
        <taxon>Metazoa</taxon>
        <taxon>Spiralia</taxon>
        <taxon>Lophotrochozoa</taxon>
        <taxon>Mollusca</taxon>
        <taxon>Gastropoda</taxon>
        <taxon>Heterobranchia</taxon>
        <taxon>Euthyneura</taxon>
        <taxon>Panpulmonata</taxon>
        <taxon>Sacoglossa</taxon>
        <taxon>Placobranchoidea</taxon>
        <taxon>Plakobranchidae</taxon>
        <taxon>Elysia</taxon>
    </lineage>
</organism>
<evidence type="ECO:0000256" key="1">
    <source>
        <dbReference type="SAM" id="MobiDB-lite"/>
    </source>
</evidence>
<comment type="caution">
    <text evidence="2">The sequence shown here is derived from an EMBL/GenBank/DDBJ whole genome shotgun (WGS) entry which is preliminary data.</text>
</comment>
<evidence type="ECO:0000313" key="3">
    <source>
        <dbReference type="Proteomes" id="UP001283361"/>
    </source>
</evidence>